<dbReference type="EMBL" id="AP017369">
    <property type="protein sequence ID" value="BAU95412.1"/>
    <property type="molecule type" value="Genomic_DNA"/>
</dbReference>
<dbReference type="Proteomes" id="UP000218244">
    <property type="component" value="Chromosome"/>
</dbReference>
<reference evidence="1 2" key="1">
    <citation type="submission" date="2016-02" db="EMBL/GenBank/DDBJ databases">
        <title>Corynebacterium glutamicum N24 whole genome sequencing project.</title>
        <authorList>
            <person name="Matsutani M."/>
            <person name="Nangtapong N."/>
            <person name="Yakushi T."/>
            <person name="Matsushita K."/>
        </authorList>
    </citation>
    <scope>NUCLEOTIDE SEQUENCE [LARGE SCALE GENOMIC DNA]</scope>
    <source>
        <strain evidence="1 2">N24</strain>
    </source>
</reference>
<protein>
    <submittedName>
        <fullName evidence="1">Uncharacterized protein</fullName>
    </submittedName>
</protein>
<accession>A0A161JNT2</accession>
<gene>
    <name evidence="1" type="ORF">N24_1150</name>
</gene>
<evidence type="ECO:0000313" key="1">
    <source>
        <dbReference type="EMBL" id="BAU95412.1"/>
    </source>
</evidence>
<dbReference type="KEGG" id="csur:N24_1150"/>
<name>A0A161JNT2_9CORY</name>
<evidence type="ECO:0000313" key="2">
    <source>
        <dbReference type="Proteomes" id="UP000218244"/>
    </source>
</evidence>
<dbReference type="AlphaFoldDB" id="A0A161JNT2"/>
<sequence length="58" mass="6516">MLADGYEFLFQADEEGWPDEGELADIIDDYLWGFGSVCFYRAVADGVVQEIVAGFIDF</sequence>
<proteinExistence type="predicted"/>
<dbReference type="RefSeq" id="WP_157736405.1">
    <property type="nucleotide sequence ID" value="NZ_AP017369.1"/>
</dbReference>
<keyword evidence="2" id="KW-1185">Reference proteome</keyword>
<organism evidence="1 2">
    <name type="scientific">Corynebacterium suranareeae</name>
    <dbReference type="NCBI Taxonomy" id="2506452"/>
    <lineage>
        <taxon>Bacteria</taxon>
        <taxon>Bacillati</taxon>
        <taxon>Actinomycetota</taxon>
        <taxon>Actinomycetes</taxon>
        <taxon>Mycobacteriales</taxon>
        <taxon>Corynebacteriaceae</taxon>
        <taxon>Corynebacterium</taxon>
    </lineage>
</organism>